<gene>
    <name evidence="1" type="ORF">Patl1_26716</name>
</gene>
<name>A0ACC1AZ42_9ROSI</name>
<keyword evidence="2" id="KW-1185">Reference proteome</keyword>
<dbReference type="EMBL" id="CM047903">
    <property type="protein sequence ID" value="KAJ0091941.1"/>
    <property type="molecule type" value="Genomic_DNA"/>
</dbReference>
<organism evidence="1 2">
    <name type="scientific">Pistacia atlantica</name>
    <dbReference type="NCBI Taxonomy" id="434234"/>
    <lineage>
        <taxon>Eukaryota</taxon>
        <taxon>Viridiplantae</taxon>
        <taxon>Streptophyta</taxon>
        <taxon>Embryophyta</taxon>
        <taxon>Tracheophyta</taxon>
        <taxon>Spermatophyta</taxon>
        <taxon>Magnoliopsida</taxon>
        <taxon>eudicotyledons</taxon>
        <taxon>Gunneridae</taxon>
        <taxon>Pentapetalae</taxon>
        <taxon>rosids</taxon>
        <taxon>malvids</taxon>
        <taxon>Sapindales</taxon>
        <taxon>Anacardiaceae</taxon>
        <taxon>Pistacia</taxon>
    </lineage>
</organism>
<proteinExistence type="predicted"/>
<evidence type="ECO:0000313" key="1">
    <source>
        <dbReference type="EMBL" id="KAJ0091941.1"/>
    </source>
</evidence>
<comment type="caution">
    <text evidence="1">The sequence shown here is derived from an EMBL/GenBank/DDBJ whole genome shotgun (WGS) entry which is preliminary data.</text>
</comment>
<protein>
    <submittedName>
        <fullName evidence="1">Uncharacterized protein</fullName>
    </submittedName>
</protein>
<accession>A0ACC1AZ42</accession>
<dbReference type="Proteomes" id="UP001164250">
    <property type="component" value="Chromosome 7"/>
</dbReference>
<reference evidence="2" key="1">
    <citation type="journal article" date="2023" name="G3 (Bethesda)">
        <title>Genome assembly and association tests identify interacting loci associated with vigor, precocity, and sex in interspecific pistachio rootstocks.</title>
        <authorList>
            <person name="Palmer W."/>
            <person name="Jacygrad E."/>
            <person name="Sagayaradj S."/>
            <person name="Cavanaugh K."/>
            <person name="Han R."/>
            <person name="Bertier L."/>
            <person name="Beede B."/>
            <person name="Kafkas S."/>
            <person name="Golino D."/>
            <person name="Preece J."/>
            <person name="Michelmore R."/>
        </authorList>
    </citation>
    <scope>NUCLEOTIDE SEQUENCE [LARGE SCALE GENOMIC DNA]</scope>
</reference>
<evidence type="ECO:0000313" key="2">
    <source>
        <dbReference type="Proteomes" id="UP001164250"/>
    </source>
</evidence>
<sequence length="1205" mass="135883">MADRLASFLDVECDRLDSHANAFRNNTHRKQLRLKLAEAQSFLRNHESFRSYHNYSGLEEILYQVDELFDDWEQSEKSKSKIEQEERRIRGLLVQYLDSLPKLVPAIPPVDSLKIKPSSRLVGREKDLGHVALESVVTSEPQRLPVSSSKDGMTSDGFEVESETVTSANIKSPLAADYVPALSPEIVEEEDDSTVLSTEIVEEADQVPALSTEIVDEVDQVPALSTEIVEEVDQVPALSTEIVEEEDQVPAMSREIVEEGDTIQITYLETGGLHFQSERVNQLKAGSNASAKKLVRPTPLIAAKNLGTTSIKEHEISMEGELLQKSGVEDKKSIKKIVRKILSYINDVKATRIGVHGIGGVGKTTVLKALVSHLKTKSMFDVIILVTVSRYWSLRKIQNGVLRRLSLCYENTDSDTQVAENIFQTLKRKKFLLVLDDVWEQIDLKAVGIPDPTSENGCKILMTSRKHDLCHNMNVIKAIEVKTISRKEARKLFYKQVGRVVPSREIQPFAEAIVKGCGGLPLLIIVAGRTLAEENDVCVWKHASRKFSQPKTARVFQIEDAIQRLKFSFDQLKDHDVKSCFLHCALFPEDREVGISNFIDYCIKESIIIGPQADAHKRGCDIIDVLVRKSLLELEVTKDGDSIKMQGLIRDLALGILSSAAEGSQFLLKPYSRCKELSNPSSSSSRSVSGSESGILPIPVGDQLLLRAGAGLTEPPSEEEWKQAKMIFLMDNDLRSLPERPYCPELFTLFLQRNTQLRKMPISFFDSMTSLKVLNLSNTRINSLPKTLFGLKNLQILVLQDCERFDMLPSEVGSLDALEVLDLKGTEIHKLPDEIGKLASLSHLKVSFYGSLDDSEYVKLPSNLISSGTLSRLQALETLSIVVFPGDERWSEDVKFVKSEVSKLKKLSCLSFHFPEIEHVQHFLKESIPWKDQQLTEFNFVVGLDVQRITSRVPEYVEFDYDQHVQCLRFVNGEKKPDEVLQILARSTAFYLDHHLDIESLSNFGVSNINGLKFCIVCECSEIRTIVHIDEHSTAVFPKLENLSIHHLWNLTCIWKGIVSKGSFAELNILSVYACPKLEYVFTSSLTQCLSKLEELTVEECPAIKEIIVQEMVDSSCIALPSLRKLTLHSLPRLINIWKSVWPLLEYISFYDCPKLKKLGMDSRLMHSIIEIKAEKSWWDTLEWEDSGFHSLLGNRLTIICEDDQ</sequence>